<evidence type="ECO:0000313" key="3">
    <source>
        <dbReference type="Proteomes" id="UP000032675"/>
    </source>
</evidence>
<dbReference type="SUPFAM" id="SSF52821">
    <property type="entry name" value="Rhodanese/Cell cycle control phosphatase"/>
    <property type="match status" value="1"/>
</dbReference>
<evidence type="ECO:0000259" key="1">
    <source>
        <dbReference type="PROSITE" id="PS50206"/>
    </source>
</evidence>
<dbReference type="EMBL" id="BANI01000149">
    <property type="protein sequence ID" value="GAN97365.1"/>
    <property type="molecule type" value="Genomic_DNA"/>
</dbReference>
<dbReference type="RefSeq" id="WP_019085047.1">
    <property type="nucleotide sequence ID" value="NZ_BANI01000149.1"/>
</dbReference>
<proteinExistence type="predicted"/>
<accession>A0A0D6Q318</accession>
<dbReference type="GO" id="GO:0004792">
    <property type="term" value="F:thiosulfate-cyanide sulfurtransferase activity"/>
    <property type="evidence" value="ECO:0007669"/>
    <property type="project" value="TreeGrafter"/>
</dbReference>
<dbReference type="Gene3D" id="3.40.250.10">
    <property type="entry name" value="Rhodanese-like domain"/>
    <property type="match status" value="1"/>
</dbReference>
<gene>
    <name evidence="2" type="ORF">Geu3261_0169_014</name>
</gene>
<sequence>MIDDISPAATWEAVRGRPNAWLVDVRTPMEWEHIGVPDLSGAGKALVRDSWQLPPAGQVNPDFITTLEKAGIGKTDEVYFICRSGARSMAAAHAAYDAGYHNVHNVADGFEGPEDATGSRGRLAGWQASELPWSRG</sequence>
<dbReference type="Pfam" id="PF00581">
    <property type="entry name" value="Rhodanese"/>
    <property type="match status" value="1"/>
</dbReference>
<comment type="caution">
    <text evidence="2">The sequence shown here is derived from an EMBL/GenBank/DDBJ whole genome shotgun (WGS) entry which is preliminary data.</text>
</comment>
<protein>
    <recommendedName>
        <fullName evidence="1">Rhodanese domain-containing protein</fullName>
    </recommendedName>
</protein>
<dbReference type="Proteomes" id="UP000032675">
    <property type="component" value="Unassembled WGS sequence"/>
</dbReference>
<dbReference type="SMART" id="SM00450">
    <property type="entry name" value="RHOD"/>
    <property type="match status" value="1"/>
</dbReference>
<feature type="domain" description="Rhodanese" evidence="1">
    <location>
        <begin position="16"/>
        <end position="122"/>
    </location>
</feature>
<dbReference type="InterPro" id="IPR036873">
    <property type="entry name" value="Rhodanese-like_dom_sf"/>
</dbReference>
<name>A0A0D6Q318_KOMEU</name>
<organism evidence="2 3">
    <name type="scientific">Komagataeibacter europaeus NBRC 3261</name>
    <dbReference type="NCBI Taxonomy" id="1234669"/>
    <lineage>
        <taxon>Bacteria</taxon>
        <taxon>Pseudomonadati</taxon>
        <taxon>Pseudomonadota</taxon>
        <taxon>Alphaproteobacteria</taxon>
        <taxon>Acetobacterales</taxon>
        <taxon>Acetobacteraceae</taxon>
        <taxon>Komagataeibacter</taxon>
    </lineage>
</organism>
<dbReference type="PANTHER" id="PTHR44086">
    <property type="entry name" value="THIOSULFATE SULFURTRANSFERASE RDL2, MITOCHONDRIAL-RELATED"/>
    <property type="match status" value="1"/>
</dbReference>
<dbReference type="AlphaFoldDB" id="A0A0D6Q318"/>
<reference evidence="2 3" key="1">
    <citation type="submission" date="2012-11" db="EMBL/GenBank/DDBJ databases">
        <title>Whole genome sequence of Gluconacetobacter europaeus NBRC3261.</title>
        <authorList>
            <person name="Azuma Y."/>
            <person name="Higashiura N."/>
            <person name="Hirakawa H."/>
            <person name="Matsushita K."/>
        </authorList>
    </citation>
    <scope>NUCLEOTIDE SEQUENCE [LARGE SCALE GENOMIC DNA]</scope>
    <source>
        <strain evidence="2 3">NBRC 3261</strain>
    </source>
</reference>
<dbReference type="PANTHER" id="PTHR44086:SF10">
    <property type="entry name" value="THIOSULFATE SULFURTRANSFERASE_RHODANESE-LIKE DOMAIN-CONTAINING PROTEIN 3"/>
    <property type="match status" value="1"/>
</dbReference>
<evidence type="ECO:0000313" key="2">
    <source>
        <dbReference type="EMBL" id="GAN97365.1"/>
    </source>
</evidence>
<dbReference type="InterPro" id="IPR001763">
    <property type="entry name" value="Rhodanese-like_dom"/>
</dbReference>
<dbReference type="PROSITE" id="PS50206">
    <property type="entry name" value="RHODANESE_3"/>
    <property type="match status" value="1"/>
</dbReference>